<evidence type="ECO:0000256" key="2">
    <source>
        <dbReference type="ARBA" id="ARBA00022801"/>
    </source>
</evidence>
<protein>
    <submittedName>
        <fullName evidence="4">PHB depolymerase family esterase</fullName>
    </submittedName>
</protein>
<name>A0ABX0P4X8_9BURK</name>
<dbReference type="EMBL" id="JAAQOM010000001">
    <property type="protein sequence ID" value="NIA52264.1"/>
    <property type="molecule type" value="Genomic_DNA"/>
</dbReference>
<dbReference type="InterPro" id="IPR029058">
    <property type="entry name" value="AB_hydrolase_fold"/>
</dbReference>
<evidence type="ECO:0000256" key="3">
    <source>
        <dbReference type="SAM" id="MobiDB-lite"/>
    </source>
</evidence>
<dbReference type="RefSeq" id="WP_166855649.1">
    <property type="nucleotide sequence ID" value="NZ_JAAQOM010000001.1"/>
</dbReference>
<sequence length="371" mass="40137">MAKRAPGVRLMRTLARAATTQQAALVRMLGSHATPSKKRKRKAAPRPPAVVAPTASDQRSGPRAQGQWLAGRYPLPSRPGQAVVQHMSYWLYLPTPRADGAARDGWPLIVMLHGCQQSATQFAEGTRMNRLAEEKGYAVLYPQQPMRVQAQRCWRWYERSIQQGGGETGALAGLIERVCEQHPVDRRRIYACGLSAGAGMAAVLAVNRPDLIAAVGMHSGPVFGAGHTPMGALQVMRHGAAVQSEAAIVAVLARGAMPSMPALLIQGDDDRVVHPINQHQLARQWLQLNGLPHGPATRVAIKPAGRGGSRNAHEIHDYLVGRKVVLRVVRIAGLGHAWSGGDPAMRFNAEAGPDASRMLLEFLGKHRRAVR</sequence>
<dbReference type="Pfam" id="PF10503">
    <property type="entry name" value="Esterase_PHB"/>
    <property type="match status" value="1"/>
</dbReference>
<feature type="compositionally biased region" description="Basic residues" evidence="3">
    <location>
        <begin position="35"/>
        <end position="44"/>
    </location>
</feature>
<dbReference type="InterPro" id="IPR010126">
    <property type="entry name" value="Esterase_phb"/>
</dbReference>
<dbReference type="Proteomes" id="UP000716322">
    <property type="component" value="Unassembled WGS sequence"/>
</dbReference>
<dbReference type="NCBIfam" id="TIGR01840">
    <property type="entry name" value="esterase_phb"/>
    <property type="match status" value="1"/>
</dbReference>
<evidence type="ECO:0000313" key="4">
    <source>
        <dbReference type="EMBL" id="NIA52264.1"/>
    </source>
</evidence>
<keyword evidence="1" id="KW-0732">Signal</keyword>
<keyword evidence="5" id="KW-1185">Reference proteome</keyword>
<accession>A0ABX0P4X8</accession>
<comment type="caution">
    <text evidence="4">The sequence shown here is derived from an EMBL/GenBank/DDBJ whole genome shotgun (WGS) entry which is preliminary data.</text>
</comment>
<dbReference type="InterPro" id="IPR050955">
    <property type="entry name" value="Plant_Biomass_Hydrol_Est"/>
</dbReference>
<reference evidence="4 5" key="1">
    <citation type="submission" date="2020-03" db="EMBL/GenBank/DDBJ databases">
        <title>Genome sequence of strain Massilia sp. TW-1.</title>
        <authorList>
            <person name="Chaudhary D.K."/>
        </authorList>
    </citation>
    <scope>NUCLEOTIDE SEQUENCE [LARGE SCALE GENOMIC DNA]</scope>
    <source>
        <strain evidence="4 5">TW-1</strain>
    </source>
</reference>
<feature type="region of interest" description="Disordered" evidence="3">
    <location>
        <begin position="29"/>
        <end position="65"/>
    </location>
</feature>
<evidence type="ECO:0000313" key="5">
    <source>
        <dbReference type="Proteomes" id="UP000716322"/>
    </source>
</evidence>
<dbReference type="SUPFAM" id="SSF53474">
    <property type="entry name" value="alpha/beta-Hydrolases"/>
    <property type="match status" value="1"/>
</dbReference>
<organism evidence="4 5">
    <name type="scientific">Telluria antibiotica</name>
    <dbReference type="NCBI Taxonomy" id="2717319"/>
    <lineage>
        <taxon>Bacteria</taxon>
        <taxon>Pseudomonadati</taxon>
        <taxon>Pseudomonadota</taxon>
        <taxon>Betaproteobacteria</taxon>
        <taxon>Burkholderiales</taxon>
        <taxon>Oxalobacteraceae</taxon>
        <taxon>Telluria group</taxon>
        <taxon>Telluria</taxon>
    </lineage>
</organism>
<dbReference type="Gene3D" id="3.40.50.1820">
    <property type="entry name" value="alpha/beta hydrolase"/>
    <property type="match status" value="1"/>
</dbReference>
<gene>
    <name evidence="4" type="ORF">HAV22_01165</name>
</gene>
<proteinExistence type="predicted"/>
<keyword evidence="2" id="KW-0378">Hydrolase</keyword>
<evidence type="ECO:0000256" key="1">
    <source>
        <dbReference type="ARBA" id="ARBA00022729"/>
    </source>
</evidence>
<dbReference type="PANTHER" id="PTHR43037">
    <property type="entry name" value="UNNAMED PRODUCT-RELATED"/>
    <property type="match status" value="1"/>
</dbReference>
<dbReference type="PANTHER" id="PTHR43037:SF1">
    <property type="entry name" value="BLL1128 PROTEIN"/>
    <property type="match status" value="1"/>
</dbReference>